<dbReference type="HOGENOM" id="CLU_544072_0_0_1"/>
<keyword evidence="2" id="KW-0472">Membrane</keyword>
<feature type="transmembrane region" description="Helical" evidence="2">
    <location>
        <begin position="12"/>
        <end position="30"/>
    </location>
</feature>
<feature type="domain" description="Trichome birefringence-like C-terminal" evidence="3">
    <location>
        <begin position="291"/>
        <end position="477"/>
    </location>
</feature>
<gene>
    <name evidence="4" type="ORF">SCHCODRAFT_70344</name>
</gene>
<name>D8QFN7_SCHCM</name>
<evidence type="ECO:0000256" key="2">
    <source>
        <dbReference type="SAM" id="Phobius"/>
    </source>
</evidence>
<dbReference type="OMA" id="THEWAKW"/>
<accession>D8QFN7</accession>
<dbReference type="InterPro" id="IPR029962">
    <property type="entry name" value="TBL"/>
</dbReference>
<comment type="similarity">
    <text evidence="1">Belongs to the PC-esterase family. TBL subfamily.</text>
</comment>
<dbReference type="eggNOG" id="ENOG502RSBH">
    <property type="taxonomic scope" value="Eukaryota"/>
</dbReference>
<sequence>MVPARPLASRRSVLWALLPVVALVTTVYHFRSFEDIYTLAPEEGIPVELSHDVDSPPAVEVEVAVAEPTSPWCQVGECAVGRWVPRTPQFETLEEMQAAYMNHYEDPWSHCPVYMDVNGHLIPDDEKPALQAQRIVDLLNWEWQPDRGKLLDTNFEDFMVRLLRSPGGLVMIGDSITRQHHVALTYMVRQLNLTFILNPDWIEYTDVNHVHQFVLHPSAQATALMEKAGVPPSRLKRPFLTLIQNHLSLSEADVRMVTHADPNYVWKHAQARVDDWDKIVKHLATPAPGEDDTVTEDTVVLFNSGAHWSRGVLYLIPQSTLEEEHRILTEAYRKMARIHIERLRSVPRAKIFFRSTSPGHPSCQRLTRPYPNIVQAETAEADPSKRLMVTGKNKEERFTFARWDWDQFAPHNEIFREEIARENARQSAPRGRPPRWHYLDVYNIALQRPDAHWEPGKDCLHWCTPVVVDEWTRQLLHQLALVEGRLPDA</sequence>
<dbReference type="PANTHER" id="PTHR32285:SF48">
    <property type="entry name" value="PROTEIN TRICHOME BIREFRINGENCE-LIKE 19"/>
    <property type="match status" value="1"/>
</dbReference>
<dbReference type="PANTHER" id="PTHR32285">
    <property type="entry name" value="PROTEIN TRICHOME BIREFRINGENCE-LIKE 9-RELATED"/>
    <property type="match status" value="1"/>
</dbReference>
<dbReference type="Pfam" id="PF13839">
    <property type="entry name" value="PC-Esterase"/>
    <property type="match status" value="1"/>
</dbReference>
<evidence type="ECO:0000313" key="4">
    <source>
        <dbReference type="EMBL" id="EFI93159.1"/>
    </source>
</evidence>
<dbReference type="GO" id="GO:0016413">
    <property type="term" value="F:O-acetyltransferase activity"/>
    <property type="evidence" value="ECO:0007669"/>
    <property type="project" value="InterPro"/>
</dbReference>
<reference evidence="4 5" key="1">
    <citation type="journal article" date="2010" name="Nat. Biotechnol.">
        <title>Genome sequence of the model mushroom Schizophyllum commune.</title>
        <authorList>
            <person name="Ohm R.A."/>
            <person name="de Jong J.F."/>
            <person name="Lugones L.G."/>
            <person name="Aerts A."/>
            <person name="Kothe E."/>
            <person name="Stajich J.E."/>
            <person name="de Vries R.P."/>
            <person name="Record E."/>
            <person name="Levasseur A."/>
            <person name="Baker S.E."/>
            <person name="Bartholomew K.A."/>
            <person name="Coutinho P.M."/>
            <person name="Erdmann S."/>
            <person name="Fowler T.J."/>
            <person name="Gathman A.C."/>
            <person name="Lombard V."/>
            <person name="Henrissat B."/>
            <person name="Knabe N."/>
            <person name="Kuees U."/>
            <person name="Lilly W.W."/>
            <person name="Lindquist E."/>
            <person name="Lucas S."/>
            <person name="Magnuson J.K."/>
            <person name="Piumi F."/>
            <person name="Raudaskoski M."/>
            <person name="Salamov A."/>
            <person name="Schmutz J."/>
            <person name="Schwarze F.W.M.R."/>
            <person name="vanKuyk P.A."/>
            <person name="Horton J.S."/>
            <person name="Grigoriev I.V."/>
            <person name="Woesten H.A.B."/>
        </authorList>
    </citation>
    <scope>NUCLEOTIDE SEQUENCE [LARGE SCALE GENOMIC DNA]</scope>
    <source>
        <strain evidence="5">H4-8 / FGSC 9210</strain>
    </source>
</reference>
<keyword evidence="2" id="KW-0812">Transmembrane</keyword>
<organism evidence="5">
    <name type="scientific">Schizophyllum commune (strain H4-8 / FGSC 9210)</name>
    <name type="common">Split gill fungus</name>
    <dbReference type="NCBI Taxonomy" id="578458"/>
    <lineage>
        <taxon>Eukaryota</taxon>
        <taxon>Fungi</taxon>
        <taxon>Dikarya</taxon>
        <taxon>Basidiomycota</taxon>
        <taxon>Agaricomycotina</taxon>
        <taxon>Agaricomycetes</taxon>
        <taxon>Agaricomycetidae</taxon>
        <taxon>Agaricales</taxon>
        <taxon>Schizophyllaceae</taxon>
        <taxon>Schizophyllum</taxon>
    </lineage>
</organism>
<protein>
    <submittedName>
        <fullName evidence="4">Expressed protein</fullName>
    </submittedName>
</protein>
<proteinExistence type="inferred from homology"/>
<keyword evidence="2" id="KW-1133">Transmembrane helix</keyword>
<evidence type="ECO:0000256" key="1">
    <source>
        <dbReference type="ARBA" id="ARBA00007727"/>
    </source>
</evidence>
<dbReference type="InterPro" id="IPR026057">
    <property type="entry name" value="TBL_C"/>
</dbReference>
<evidence type="ECO:0000259" key="3">
    <source>
        <dbReference type="Pfam" id="PF13839"/>
    </source>
</evidence>
<keyword evidence="5" id="KW-1185">Reference proteome</keyword>
<dbReference type="GeneID" id="9591833"/>
<dbReference type="EMBL" id="GL377311">
    <property type="protein sequence ID" value="EFI93159.1"/>
    <property type="molecule type" value="Genomic_DNA"/>
</dbReference>
<dbReference type="VEuPathDB" id="FungiDB:SCHCODRAFT_02638806"/>
<dbReference type="Proteomes" id="UP000007431">
    <property type="component" value="Unassembled WGS sequence"/>
</dbReference>
<dbReference type="InParanoid" id="D8QFN7"/>
<dbReference type="KEGG" id="scm:SCHCO_02638806"/>
<dbReference type="OrthoDB" id="630188at2759"/>
<dbReference type="AlphaFoldDB" id="D8QFN7"/>
<evidence type="ECO:0000313" key="5">
    <source>
        <dbReference type="Proteomes" id="UP000007431"/>
    </source>
</evidence>
<dbReference type="RefSeq" id="XP_003028062.1">
    <property type="nucleotide sequence ID" value="XM_003028016.1"/>
</dbReference>